<proteinExistence type="predicted"/>
<dbReference type="AlphaFoldDB" id="A0A0F9THP9"/>
<reference evidence="1" key="1">
    <citation type="journal article" date="2015" name="Nature">
        <title>Complex archaea that bridge the gap between prokaryotes and eukaryotes.</title>
        <authorList>
            <person name="Spang A."/>
            <person name="Saw J.H."/>
            <person name="Jorgensen S.L."/>
            <person name="Zaremba-Niedzwiedzka K."/>
            <person name="Martijn J."/>
            <person name="Lind A.E."/>
            <person name="van Eijk R."/>
            <person name="Schleper C."/>
            <person name="Guy L."/>
            <person name="Ettema T.J."/>
        </authorList>
    </citation>
    <scope>NUCLEOTIDE SEQUENCE</scope>
</reference>
<dbReference type="EMBL" id="LAZR01000326">
    <property type="protein sequence ID" value="KKN74422.1"/>
    <property type="molecule type" value="Genomic_DNA"/>
</dbReference>
<gene>
    <name evidence="1" type="ORF">LCGC14_0390420</name>
</gene>
<sequence>MSLEQENTEDINQPELNLEKGSAEVTLTDVYAMFYILVKQNQKLHPGSKMAFDVNAFKTMPKKVAINFLREGKKLYAWIPGRQKDRKKKKSRLILPQSKIITSN</sequence>
<name>A0A0F9THP9_9ZZZZ</name>
<protein>
    <submittedName>
        <fullName evidence="1">Uncharacterized protein</fullName>
    </submittedName>
</protein>
<organism evidence="1">
    <name type="scientific">marine sediment metagenome</name>
    <dbReference type="NCBI Taxonomy" id="412755"/>
    <lineage>
        <taxon>unclassified sequences</taxon>
        <taxon>metagenomes</taxon>
        <taxon>ecological metagenomes</taxon>
    </lineage>
</organism>
<evidence type="ECO:0000313" key="1">
    <source>
        <dbReference type="EMBL" id="KKN74422.1"/>
    </source>
</evidence>
<accession>A0A0F9THP9</accession>
<comment type="caution">
    <text evidence="1">The sequence shown here is derived from an EMBL/GenBank/DDBJ whole genome shotgun (WGS) entry which is preliminary data.</text>
</comment>